<dbReference type="InterPro" id="IPR000577">
    <property type="entry name" value="Carb_kinase_FGGY"/>
</dbReference>
<dbReference type="GO" id="GO:0004856">
    <property type="term" value="F:D-xylulokinase activity"/>
    <property type="evidence" value="ECO:0007669"/>
    <property type="project" value="UniProtKB-EC"/>
</dbReference>
<feature type="domain" description="Carbohydrate kinase FGGY C-terminal" evidence="5">
    <location>
        <begin position="332"/>
        <end position="519"/>
    </location>
</feature>
<dbReference type="PIRSF" id="PIRSF000538">
    <property type="entry name" value="GlpK"/>
    <property type="match status" value="1"/>
</dbReference>
<gene>
    <name evidence="6" type="primary">xylB_2</name>
    <name evidence="6" type="ORF">SAMEA4412673_03032</name>
</gene>
<proteinExistence type="inferred from homology"/>
<dbReference type="PANTHER" id="PTHR43095:SF5">
    <property type="entry name" value="XYLULOSE KINASE"/>
    <property type="match status" value="1"/>
</dbReference>
<evidence type="ECO:0000256" key="3">
    <source>
        <dbReference type="ARBA" id="ARBA00022777"/>
    </source>
</evidence>
<evidence type="ECO:0000256" key="1">
    <source>
        <dbReference type="ARBA" id="ARBA00009156"/>
    </source>
</evidence>
<accession>A0AAJ4XDC6</accession>
<dbReference type="CDD" id="cd07809">
    <property type="entry name" value="ASKHA_NBD_FGGY_BaXK-like"/>
    <property type="match status" value="1"/>
</dbReference>
<dbReference type="Pfam" id="PF02782">
    <property type="entry name" value="FGGY_C"/>
    <property type="match status" value="1"/>
</dbReference>
<reference evidence="6 7" key="1">
    <citation type="submission" date="2017-06" db="EMBL/GenBank/DDBJ databases">
        <authorList>
            <consortium name="Pathogen Informatics"/>
        </authorList>
    </citation>
    <scope>NUCLEOTIDE SEQUENCE [LARGE SCALE GENOMIC DNA]</scope>
    <source>
        <strain evidence="6 7">NCTC12149</strain>
    </source>
</reference>
<dbReference type="SUPFAM" id="SSF53067">
    <property type="entry name" value="Actin-like ATPase domain"/>
    <property type="match status" value="2"/>
</dbReference>
<name>A0AAJ4XDC6_9SPHI</name>
<evidence type="ECO:0000259" key="4">
    <source>
        <dbReference type="Pfam" id="PF00370"/>
    </source>
</evidence>
<evidence type="ECO:0000259" key="5">
    <source>
        <dbReference type="Pfam" id="PF02782"/>
    </source>
</evidence>
<dbReference type="InterPro" id="IPR018485">
    <property type="entry name" value="FGGY_C"/>
</dbReference>
<protein>
    <submittedName>
        <fullName evidence="6">Xylulose kinase</fullName>
        <ecNumber evidence="6">2.7.1.17</ecNumber>
    </submittedName>
</protein>
<evidence type="ECO:0000256" key="2">
    <source>
        <dbReference type="ARBA" id="ARBA00022679"/>
    </source>
</evidence>
<evidence type="ECO:0000313" key="6">
    <source>
        <dbReference type="EMBL" id="SNV54114.1"/>
    </source>
</evidence>
<dbReference type="PANTHER" id="PTHR43095">
    <property type="entry name" value="SUGAR KINASE"/>
    <property type="match status" value="1"/>
</dbReference>
<dbReference type="InterPro" id="IPR043129">
    <property type="entry name" value="ATPase_NBD"/>
</dbReference>
<dbReference type="Gene3D" id="3.30.420.40">
    <property type="match status" value="2"/>
</dbReference>
<dbReference type="EC" id="2.7.1.17" evidence="6"/>
<dbReference type="KEGG" id="smiz:4412673_03032"/>
<dbReference type="InterPro" id="IPR050406">
    <property type="entry name" value="FGGY_Carb_Kinase"/>
</dbReference>
<keyword evidence="3 6" id="KW-0418">Kinase</keyword>
<dbReference type="EMBL" id="LT906468">
    <property type="protein sequence ID" value="SNV54114.1"/>
    <property type="molecule type" value="Genomic_DNA"/>
</dbReference>
<dbReference type="Proteomes" id="UP000215355">
    <property type="component" value="Chromosome 1"/>
</dbReference>
<dbReference type="Pfam" id="PF00370">
    <property type="entry name" value="FGGY_N"/>
    <property type="match status" value="1"/>
</dbReference>
<dbReference type="AlphaFoldDB" id="A0AAJ4XDC6"/>
<comment type="similarity">
    <text evidence="1">Belongs to the FGGY kinase family.</text>
</comment>
<feature type="domain" description="Carbohydrate kinase FGGY N-terminal" evidence="4">
    <location>
        <begin position="76"/>
        <end position="318"/>
    </location>
</feature>
<organism evidence="6 7">
    <name type="scientific">Sphingobacterium mizutaii</name>
    <dbReference type="NCBI Taxonomy" id="1010"/>
    <lineage>
        <taxon>Bacteria</taxon>
        <taxon>Pseudomonadati</taxon>
        <taxon>Bacteroidota</taxon>
        <taxon>Sphingobacteriia</taxon>
        <taxon>Sphingobacteriales</taxon>
        <taxon>Sphingobacteriaceae</taxon>
        <taxon>Sphingobacterium</taxon>
    </lineage>
</organism>
<keyword evidence="2 6" id="KW-0808">Transferase</keyword>
<dbReference type="InterPro" id="IPR018484">
    <property type="entry name" value="FGGY_N"/>
</dbReference>
<sequence>MLNRYIFIYENVIVEKCYCFGGFVVGYQCFDGLFACFVDHLKKSGDFRNSQLGASLILKIIILWNQLTHYKQFMLLLGIDLGTSFIKVSVLDAQTGKRIVSAQYPETESEIISQQKGWAEQDPDLWWQNTKKAILKANASGQYDPKDIAAIGIAYQMHGLVVVDKEQNVLRNSIIWCDSRAVEIGNEAFQSLEPQGFLKSHLNSPGNFTASKLSWVKNNEPALYEKVHKFMLPGDFLCMCLTKQINSNPSSISEGILWDFEKDALSDTLLDYYGIDQALVPDVQPIFSNYGSIDKGVAAELGLSEKAIVSYKAGDQPNNALSLGVIDAGEVAATAGTSGVIYAVADHLIFDKQSRVNSFAHVNHSKDQSNIGVLLCINGTGIQNSWIKKLTAQGLDYDQINQKAADIAIGSEGIVVLPFGNGAERMLNNKTVNGHIENLDFVRHDAAHIWRAVQEGIAHSFRYGLDIIKENEIHPTVIKAGYANMFLSPVFQQSFAGVTNVPVELYENDGSVGAALGAGIGAQVYKDKKEAFSGLKKIKTIEPQDKETYNELYANWKESLLQKL</sequence>
<evidence type="ECO:0000313" key="7">
    <source>
        <dbReference type="Proteomes" id="UP000215355"/>
    </source>
</evidence>